<dbReference type="InterPro" id="IPR011856">
    <property type="entry name" value="tRNA_endonuc-like_dom_sf"/>
</dbReference>
<gene>
    <name evidence="3" type="ORF">B0I18_104326</name>
</gene>
<dbReference type="Proteomes" id="UP000240572">
    <property type="component" value="Unassembled WGS sequence"/>
</dbReference>
<organism evidence="3 4">
    <name type="scientific">Taibaiella chishuiensis</name>
    <dbReference type="NCBI Taxonomy" id="1434707"/>
    <lineage>
        <taxon>Bacteria</taxon>
        <taxon>Pseudomonadati</taxon>
        <taxon>Bacteroidota</taxon>
        <taxon>Chitinophagia</taxon>
        <taxon>Chitinophagales</taxon>
        <taxon>Chitinophagaceae</taxon>
        <taxon>Taibaiella</taxon>
    </lineage>
</organism>
<evidence type="ECO:0000259" key="1">
    <source>
        <dbReference type="Pfam" id="PF09002"/>
    </source>
</evidence>
<dbReference type="Pfam" id="PF23400">
    <property type="entry name" value="CARF_Card1"/>
    <property type="match status" value="1"/>
</dbReference>
<evidence type="ECO:0000259" key="2">
    <source>
        <dbReference type="Pfam" id="PF23400"/>
    </source>
</evidence>
<dbReference type="Gene3D" id="3.40.50.10770">
    <property type="entry name" value="Hypothetical protein VC1899 like domain (Restriction endonuclease-like)"/>
    <property type="match status" value="1"/>
</dbReference>
<feature type="domain" description="Card1 endonuclease" evidence="1">
    <location>
        <begin position="232"/>
        <end position="338"/>
    </location>
</feature>
<protein>
    <submittedName>
        <fullName evidence="3">Uncharacterized protein DUF1887</fullName>
    </submittedName>
</protein>
<sequence>MKHQITLVGGQLLPVFIGIKEFNPDRVYFIVSNESKGGLPQLKSVIKGISFSEHSCNAYDFTSVKNTCEKILDKIDPNEEVSFNLTGGTKVMVLAIQSIIHDRSLPGFYINQDNTFWELPNYTKKAVSYHVTTKEFLEITGHSHYLAKTLQDFDQQDLKIAREIERYASNGKNYSAVTSYFRKHYQDQAIPVSGNKNISNDVSCIWDATKVEIFVKTRRTQSFKSTNVRDLFFYAGWWELLVAEAISKWAKAKEILVKFELPFKHSQLTKKNEIDILINLNNKLIFVECKSGNVKQEDINKMKVIKQTYGGLISKSILVSRYMPSPTIIEKCKELEIEVFFMFGFKNQPGNSFQKLITKLNQLEKRNSL</sequence>
<dbReference type="Gene3D" id="3.40.1350.10">
    <property type="match status" value="1"/>
</dbReference>
<dbReference type="InterPro" id="IPR056339">
    <property type="entry name" value="CARF_Card1"/>
</dbReference>
<dbReference type="SUPFAM" id="SSF52980">
    <property type="entry name" value="Restriction endonuclease-like"/>
    <property type="match status" value="1"/>
</dbReference>
<accession>A0A2P8D4U2</accession>
<comment type="caution">
    <text evidence="3">The sequence shown here is derived from an EMBL/GenBank/DDBJ whole genome shotgun (WGS) entry which is preliminary data.</text>
</comment>
<proteinExistence type="predicted"/>
<reference evidence="3 4" key="1">
    <citation type="submission" date="2018-03" db="EMBL/GenBank/DDBJ databases">
        <title>Genomic Encyclopedia of Type Strains, Phase III (KMG-III): the genomes of soil and plant-associated and newly described type strains.</title>
        <authorList>
            <person name="Whitman W."/>
        </authorList>
    </citation>
    <scope>NUCLEOTIDE SEQUENCE [LARGE SCALE GENOMIC DNA]</scope>
    <source>
        <strain evidence="3 4">CGMCC 1.12700</strain>
    </source>
</reference>
<dbReference type="AlphaFoldDB" id="A0A2P8D4U2"/>
<dbReference type="GO" id="GO:0003676">
    <property type="term" value="F:nucleic acid binding"/>
    <property type="evidence" value="ECO:0007669"/>
    <property type="project" value="InterPro"/>
</dbReference>
<evidence type="ECO:0000313" key="4">
    <source>
        <dbReference type="Proteomes" id="UP000240572"/>
    </source>
</evidence>
<dbReference type="InterPro" id="IPR015093">
    <property type="entry name" value="Card1_endonucl_dom"/>
</dbReference>
<dbReference type="OrthoDB" id="9785117at2"/>
<name>A0A2P8D4U2_9BACT</name>
<feature type="domain" description="Card1 CARF" evidence="2">
    <location>
        <begin position="5"/>
        <end position="135"/>
    </location>
</feature>
<dbReference type="EMBL" id="PYGD01000004">
    <property type="protein sequence ID" value="PSK92227.1"/>
    <property type="molecule type" value="Genomic_DNA"/>
</dbReference>
<keyword evidence="4" id="KW-1185">Reference proteome</keyword>
<dbReference type="RefSeq" id="WP_106523287.1">
    <property type="nucleotide sequence ID" value="NZ_PYGD01000004.1"/>
</dbReference>
<dbReference type="Pfam" id="PF09002">
    <property type="entry name" value="Card1_endonuc"/>
    <property type="match status" value="1"/>
</dbReference>
<evidence type="ECO:0000313" key="3">
    <source>
        <dbReference type="EMBL" id="PSK92227.1"/>
    </source>
</evidence>
<dbReference type="InterPro" id="IPR011335">
    <property type="entry name" value="Restrct_endonuc-II-like"/>
</dbReference>